<comment type="subcellular location">
    <subcellularLocation>
        <location evidence="1">Nucleus</location>
    </subcellularLocation>
</comment>
<feature type="region of interest" description="Disordered" evidence="6">
    <location>
        <begin position="837"/>
        <end position="858"/>
    </location>
</feature>
<reference evidence="8" key="1">
    <citation type="submission" date="2019-11" db="EMBL/GenBank/DDBJ databases">
        <authorList>
            <person name="Liu Y."/>
            <person name="Hou J."/>
            <person name="Li T.-Q."/>
            <person name="Guan C.-H."/>
            <person name="Wu X."/>
            <person name="Wu H.-Z."/>
            <person name="Ling F."/>
            <person name="Zhang R."/>
            <person name="Shi X.-G."/>
            <person name="Ren J.-P."/>
            <person name="Chen E.-F."/>
            <person name="Sun J.-M."/>
        </authorList>
    </citation>
    <scope>NUCLEOTIDE SEQUENCE</scope>
    <source>
        <strain evidence="8">Adult_tree_wgs_1</strain>
        <tissue evidence="8">Leaves</tissue>
    </source>
</reference>
<name>A0A834LG20_RHOSS</name>
<dbReference type="PANTHER" id="PTHR34067:SF20">
    <property type="entry name" value="OS08G0206700 PROTEIN"/>
    <property type="match status" value="1"/>
</dbReference>
<dbReference type="PROSITE" id="PS50982">
    <property type="entry name" value="MBD"/>
    <property type="match status" value="5"/>
</dbReference>
<keyword evidence="5" id="KW-0539">Nucleus</keyword>
<dbReference type="GO" id="GO:0005634">
    <property type="term" value="C:nucleus"/>
    <property type="evidence" value="ECO:0007669"/>
    <property type="project" value="UniProtKB-SubCell"/>
</dbReference>
<dbReference type="InterPro" id="IPR016177">
    <property type="entry name" value="DNA-bd_dom_sf"/>
</dbReference>
<feature type="compositionally biased region" description="Basic and acidic residues" evidence="6">
    <location>
        <begin position="997"/>
        <end position="1008"/>
    </location>
</feature>
<evidence type="ECO:0000256" key="2">
    <source>
        <dbReference type="ARBA" id="ARBA00023015"/>
    </source>
</evidence>
<feature type="region of interest" description="Disordered" evidence="6">
    <location>
        <begin position="58"/>
        <end position="133"/>
    </location>
</feature>
<evidence type="ECO:0000256" key="1">
    <source>
        <dbReference type="ARBA" id="ARBA00004123"/>
    </source>
</evidence>
<dbReference type="GO" id="GO:0003677">
    <property type="term" value="F:DNA binding"/>
    <property type="evidence" value="ECO:0007669"/>
    <property type="project" value="UniProtKB-KW"/>
</dbReference>
<keyword evidence="9" id="KW-1185">Reference proteome</keyword>
<keyword evidence="2" id="KW-0805">Transcription regulation</keyword>
<feature type="region of interest" description="Disordered" evidence="6">
    <location>
        <begin position="981"/>
        <end position="1016"/>
    </location>
</feature>
<evidence type="ECO:0000313" key="9">
    <source>
        <dbReference type="Proteomes" id="UP000626092"/>
    </source>
</evidence>
<evidence type="ECO:0000256" key="5">
    <source>
        <dbReference type="ARBA" id="ARBA00023242"/>
    </source>
</evidence>
<keyword evidence="3" id="KW-0238">DNA-binding</keyword>
<keyword evidence="4" id="KW-0804">Transcription</keyword>
<feature type="region of interest" description="Disordered" evidence="6">
    <location>
        <begin position="180"/>
        <end position="233"/>
    </location>
</feature>
<feature type="compositionally biased region" description="Polar residues" evidence="6">
    <location>
        <begin position="845"/>
        <end position="858"/>
    </location>
</feature>
<comment type="caution">
    <text evidence="8">The sequence shown here is derived from an EMBL/GenBank/DDBJ whole genome shotgun (WGS) entry which is preliminary data.</text>
</comment>
<dbReference type="EMBL" id="WJXA01000007">
    <property type="protein sequence ID" value="KAF7138196.1"/>
    <property type="molecule type" value="Genomic_DNA"/>
</dbReference>
<sequence length="1130" mass="125302">MVAPKSPDWIPAGWIEQVKVTNGKKLKYYYNSETGQKFNTKKDLIQYVERVNLCRDEPQQTSKLNESSSEPIVEQNKRSSGRKNKRSSEPEHKEGGSEPMPEEKERSEPMPEHNEKSSEPMPPAKETDETPEWLPQGWVMEVKVKSGSLRKYKCFVDQLSGRKFYSRPQVFEYLKTAKLDSSSQQKKMGNGSVSNADMGELAEGETSSKVEGSDNINTSEGTSRASKPKRKGLGKKLVKKKVVIEKVTAEGLPPGWIKEIKIQMKSQGIRRDPYYTDPVSGYVFRSQRDALRFLETGETSVCAIKPKKREELSFLTEGTSVSCQAGLLLSSSVFSSILQVHQHRGTWKVIRHGCVRSVLQEVVEFFISEGEGMVILKVRNGLKFDVDKIAAKMVAGKSPGWLPAGWKEQVKVTNGRKVKFYVEPLTGSKFYSKPQVSEYLKNKKMLEVTVEEDRREKLPSTGEFFGGETSLKVEASCNMKTLEGASCASEQKERGVSKESVKKVVIERAIPDGLPAGWVKETKIQKRNGIRKDPYYTDPVSGYVFRSVPDALRYLESGNISRCAIKPRKRHELSFLDEETSVKPPSAAKMQHSGHHSTKAQLEGMENSVTNKRLEKRQCPTVSADATIPSMAEHSLNHAIEECAESECSNDPSRSHVPRTEGSKRKLCDRVNEKNGTDQLAVNVVGSTSDRKMLINSRKTKKHEAVNLPRRSSKRLMGTKPELVVSLGLSKRDLIAAARNAEAKLLVHSVPQRLETFSGAEIANHVFTGTEAPLDAKQSNIRNKPLKNEAFPEAGQGAEEEHEADVESKIVNPVGESWSDPCLDFAVKILTGTIQIEEETKETNDPSSSPLTRTDGCNGNQCEMVCAENGTVSFPSPDMVAEGKLAENGLGMKRSGKMQINSRKSKNKEAVSLPRRSSNRLAGLNPNIAVNFPLCQRVPASAKSDESAAAKQSPEDLDNLAHTPEALDNVAQSAPQLFETVEGSKKPTEDQAVQEDQPVRQETEKENVENPESQFLYPLEDSWSDSCIEFAVKTLTGEIPIEDNIAFQDYFQQLDDTSHTLPDLGLPNSFQTDILSDFDSTGNPVSRTQLPDIPTFLSPGNVDLTVHSDNAPQQPILIGKEEQNQTTGKS</sequence>
<feature type="compositionally biased region" description="Polar residues" evidence="6">
    <location>
        <begin position="213"/>
        <end position="225"/>
    </location>
</feature>
<evidence type="ECO:0000313" key="8">
    <source>
        <dbReference type="EMBL" id="KAF7138196.1"/>
    </source>
</evidence>
<feature type="domain" description="MBD" evidence="7">
    <location>
        <begin position="1"/>
        <end position="71"/>
    </location>
</feature>
<feature type="region of interest" description="Disordered" evidence="6">
    <location>
        <begin position="581"/>
        <end position="602"/>
    </location>
</feature>
<dbReference type="InterPro" id="IPR038945">
    <property type="entry name" value="MBD13-like"/>
</dbReference>
<accession>A0A834LG20</accession>
<feature type="region of interest" description="Disordered" evidence="6">
    <location>
        <begin position="1106"/>
        <end position="1130"/>
    </location>
</feature>
<feature type="region of interest" description="Disordered" evidence="6">
    <location>
        <begin position="889"/>
        <end position="923"/>
    </location>
</feature>
<dbReference type="SUPFAM" id="SSF54171">
    <property type="entry name" value="DNA-binding domain"/>
    <property type="match status" value="5"/>
</dbReference>
<feature type="domain" description="MBD" evidence="7">
    <location>
        <begin position="392"/>
        <end position="459"/>
    </location>
</feature>
<gene>
    <name evidence="8" type="ORF">RHSIM_Rhsim07G0092500</name>
</gene>
<evidence type="ECO:0000256" key="4">
    <source>
        <dbReference type="ARBA" id="ARBA00023163"/>
    </source>
</evidence>
<evidence type="ECO:0000256" key="6">
    <source>
        <dbReference type="SAM" id="MobiDB-lite"/>
    </source>
</evidence>
<dbReference type="PANTHER" id="PTHR34067">
    <property type="entry name" value="OS04G0193200 PROTEIN"/>
    <property type="match status" value="1"/>
</dbReference>
<feature type="domain" description="MBD" evidence="7">
    <location>
        <begin position="504"/>
        <end position="580"/>
    </location>
</feature>
<evidence type="ECO:0000259" key="7">
    <source>
        <dbReference type="PROSITE" id="PS50982"/>
    </source>
</evidence>
<dbReference type="OrthoDB" id="10072024at2759"/>
<dbReference type="AlphaFoldDB" id="A0A834LG20"/>
<protein>
    <recommendedName>
        <fullName evidence="7">MBD domain-containing protein</fullName>
    </recommendedName>
</protein>
<dbReference type="Pfam" id="PF01429">
    <property type="entry name" value="MBD"/>
    <property type="match status" value="1"/>
</dbReference>
<dbReference type="Proteomes" id="UP000626092">
    <property type="component" value="Unassembled WGS sequence"/>
</dbReference>
<evidence type="ECO:0000256" key="3">
    <source>
        <dbReference type="ARBA" id="ARBA00023125"/>
    </source>
</evidence>
<feature type="domain" description="MBD" evidence="7">
    <location>
        <begin position="124"/>
        <end position="198"/>
    </location>
</feature>
<organism evidence="8 9">
    <name type="scientific">Rhododendron simsii</name>
    <name type="common">Sims's rhododendron</name>
    <dbReference type="NCBI Taxonomy" id="118357"/>
    <lineage>
        <taxon>Eukaryota</taxon>
        <taxon>Viridiplantae</taxon>
        <taxon>Streptophyta</taxon>
        <taxon>Embryophyta</taxon>
        <taxon>Tracheophyta</taxon>
        <taxon>Spermatophyta</taxon>
        <taxon>Magnoliopsida</taxon>
        <taxon>eudicotyledons</taxon>
        <taxon>Gunneridae</taxon>
        <taxon>Pentapetalae</taxon>
        <taxon>asterids</taxon>
        <taxon>Ericales</taxon>
        <taxon>Ericaceae</taxon>
        <taxon>Ericoideae</taxon>
        <taxon>Rhodoreae</taxon>
        <taxon>Rhododendron</taxon>
    </lineage>
</organism>
<proteinExistence type="predicted"/>
<feature type="compositionally biased region" description="Basic and acidic residues" evidence="6">
    <location>
        <begin position="86"/>
        <end position="118"/>
    </location>
</feature>
<dbReference type="InterPro" id="IPR001739">
    <property type="entry name" value="Methyl_CpG_DNA-bd"/>
</dbReference>
<feature type="domain" description="MBD" evidence="7">
    <location>
        <begin position="242"/>
        <end position="319"/>
    </location>
</feature>
<dbReference type="Gene3D" id="3.30.890.10">
    <property type="entry name" value="Methyl-cpg-binding Protein 2, Chain A"/>
    <property type="match status" value="5"/>
</dbReference>
<feature type="compositionally biased region" description="Polar residues" evidence="6">
    <location>
        <begin position="180"/>
        <end position="195"/>
    </location>
</feature>
<feature type="compositionally biased region" description="Polar residues" evidence="6">
    <location>
        <begin position="59"/>
        <end position="70"/>
    </location>
</feature>